<sequence>MTQIVIHLKESDLGRALDGWHLSLYRVIDDLARRQGITLTLRQRDRDIRVGTRTIADDRFADGNLHIIDDRSVSAPGVLNAGVAYFWEYWHLDPMGVKAFSSIGDQAFDPDAIDPDQARDFVETLRDRYARKRRSKYDQPGDRRSFPAGALAVFMQGSYPQSSGAARMDDFEMLSIVMDQAGDRRVIVKPHPLASDAYDLALLRDMARRDRRILIAEANVYDILQASAVTISQNSTVALEGFMCGIPAILFARSDFHHQAGTITAPEDFGPTLQAQLAGDHDFSRYLYWYFTKHCLDLHSPDLHSQIWARFEAAGFGRSAFDPAG</sequence>
<organism evidence="1 2">
    <name type="scientific">Paracoccus caeni</name>
    <dbReference type="NCBI Taxonomy" id="657651"/>
    <lineage>
        <taxon>Bacteria</taxon>
        <taxon>Pseudomonadati</taxon>
        <taxon>Pseudomonadota</taxon>
        <taxon>Alphaproteobacteria</taxon>
        <taxon>Rhodobacterales</taxon>
        <taxon>Paracoccaceae</taxon>
        <taxon>Paracoccus</taxon>
    </lineage>
</organism>
<dbReference type="RefSeq" id="WP_200687940.1">
    <property type="nucleotide sequence ID" value="NZ_JAEPRQ010000006.1"/>
</dbReference>
<name>A0A934SL75_9RHOB</name>
<dbReference type="EMBL" id="JAEPRQ010000006">
    <property type="protein sequence ID" value="MBK4217297.1"/>
    <property type="molecule type" value="Genomic_DNA"/>
</dbReference>
<keyword evidence="2" id="KW-1185">Reference proteome</keyword>
<dbReference type="Gene3D" id="3.40.50.12580">
    <property type="match status" value="1"/>
</dbReference>
<gene>
    <name evidence="1" type="ORF">JJJ17_15310</name>
</gene>
<accession>A0A934SL75</accession>
<protein>
    <recommendedName>
        <fullName evidence="3">Capsule polysaccharide biosynthesis protein</fullName>
    </recommendedName>
</protein>
<proteinExistence type="predicted"/>
<dbReference type="Proteomes" id="UP000640485">
    <property type="component" value="Unassembled WGS sequence"/>
</dbReference>
<evidence type="ECO:0000313" key="1">
    <source>
        <dbReference type="EMBL" id="MBK4217297.1"/>
    </source>
</evidence>
<evidence type="ECO:0000313" key="2">
    <source>
        <dbReference type="Proteomes" id="UP000640485"/>
    </source>
</evidence>
<reference evidence="1" key="1">
    <citation type="submission" date="2021-01" db="EMBL/GenBank/DDBJ databases">
        <title>Paracoccus amoyensis sp. nov., isolated from the surface seawater along the coast of Xiamen Island, China.</title>
        <authorList>
            <person name="Lyu L."/>
        </authorList>
    </citation>
    <scope>NUCLEOTIDE SEQUENCE</scope>
    <source>
        <strain evidence="1">MJ17</strain>
    </source>
</reference>
<evidence type="ECO:0008006" key="3">
    <source>
        <dbReference type="Google" id="ProtNLM"/>
    </source>
</evidence>
<dbReference type="InterPro" id="IPR043148">
    <property type="entry name" value="TagF_C"/>
</dbReference>
<comment type="caution">
    <text evidence="1">The sequence shown here is derived from an EMBL/GenBank/DDBJ whole genome shotgun (WGS) entry which is preliminary data.</text>
</comment>
<dbReference type="AlphaFoldDB" id="A0A934SL75"/>